<comment type="caution">
    <text evidence="2">The sequence shown here is derived from an EMBL/GenBank/DDBJ whole genome shotgun (WGS) entry which is preliminary data.</text>
</comment>
<accession>A0A7W9MJY6</accession>
<reference evidence="2 3" key="1">
    <citation type="submission" date="2020-08" db="EMBL/GenBank/DDBJ databases">
        <title>Sequencing the genomes of 1000 actinobacteria strains.</title>
        <authorList>
            <person name="Klenk H.-P."/>
        </authorList>
    </citation>
    <scope>NUCLEOTIDE SEQUENCE [LARGE SCALE GENOMIC DNA]</scope>
    <source>
        <strain evidence="2 3">DSM 46887</strain>
    </source>
</reference>
<proteinExistence type="predicted"/>
<keyword evidence="3" id="KW-1185">Reference proteome</keyword>
<name>A0A7W9MJY6_9ACTN</name>
<evidence type="ECO:0000256" key="1">
    <source>
        <dbReference type="SAM" id="MobiDB-lite"/>
    </source>
</evidence>
<gene>
    <name evidence="2" type="ORF">F4562_006021</name>
</gene>
<sequence length="88" mass="9074">MSERLGDEGERPVERGGGEEASGTPLTPAEEKNSLRPAGVTPGATPSSAPGVTPGSVAGDDRGDDTGADEVSDEVYERTKELNPDDFE</sequence>
<feature type="region of interest" description="Disordered" evidence="1">
    <location>
        <begin position="1"/>
        <end position="88"/>
    </location>
</feature>
<organism evidence="2 3">
    <name type="scientific">Streptosporangium becharense</name>
    <dbReference type="NCBI Taxonomy" id="1816182"/>
    <lineage>
        <taxon>Bacteria</taxon>
        <taxon>Bacillati</taxon>
        <taxon>Actinomycetota</taxon>
        <taxon>Actinomycetes</taxon>
        <taxon>Streptosporangiales</taxon>
        <taxon>Streptosporangiaceae</taxon>
        <taxon>Streptosporangium</taxon>
    </lineage>
</organism>
<dbReference type="AlphaFoldDB" id="A0A7W9MJY6"/>
<feature type="compositionally biased region" description="Basic and acidic residues" evidence="1">
    <location>
        <begin position="75"/>
        <end position="88"/>
    </location>
</feature>
<feature type="compositionally biased region" description="Basic and acidic residues" evidence="1">
    <location>
        <begin position="1"/>
        <end position="18"/>
    </location>
</feature>
<dbReference type="EMBL" id="JACHMP010000001">
    <property type="protein sequence ID" value="MBB5822959.1"/>
    <property type="molecule type" value="Genomic_DNA"/>
</dbReference>
<protein>
    <submittedName>
        <fullName evidence="2">Uncharacterized protein</fullName>
    </submittedName>
</protein>
<dbReference type="Proteomes" id="UP000540685">
    <property type="component" value="Unassembled WGS sequence"/>
</dbReference>
<dbReference type="RefSeq" id="WP_184539814.1">
    <property type="nucleotide sequence ID" value="NZ_JACHMP010000001.1"/>
</dbReference>
<evidence type="ECO:0000313" key="3">
    <source>
        <dbReference type="Proteomes" id="UP000540685"/>
    </source>
</evidence>
<evidence type="ECO:0000313" key="2">
    <source>
        <dbReference type="EMBL" id="MBB5822959.1"/>
    </source>
</evidence>